<dbReference type="Proteomes" id="UP000282297">
    <property type="component" value="Chromosome"/>
</dbReference>
<dbReference type="RefSeq" id="WP_124783764.1">
    <property type="nucleotide sequence ID" value="NZ_CP034171.1"/>
</dbReference>
<sequence length="241" mass="28142">MSEKSERLLKIYSRLKRGPVTIEVIKNWAKTNDIKVSERTFYRDLKDLESSLMMDGERIVVSEGEKNKKTWKIEYNGSQNKLTEFDINSYLLFRNFMPLPVVLSRQQSLDNIESLFYATYSKSRFEDFVTVAENQIVGSHFYEVADMVSYNKVLEDSIWSIQNKREMRIKNIAFDYTSISSEVAFPLTLMPLQLLYHRGVVHLAGFAVVNDNFKLIILGLDQIKNTNSPIKCFKTKNSWIY</sequence>
<organism evidence="1 2">
    <name type="scientific">Chryseobacterium taklimakanense</name>
    <dbReference type="NCBI Taxonomy" id="536441"/>
    <lineage>
        <taxon>Bacteria</taxon>
        <taxon>Pseudomonadati</taxon>
        <taxon>Bacteroidota</taxon>
        <taxon>Flavobacteriia</taxon>
        <taxon>Flavobacteriales</taxon>
        <taxon>Weeksellaceae</taxon>
        <taxon>Chryseobacterium group</taxon>
        <taxon>Chryseobacterium</taxon>
    </lineage>
</organism>
<accession>A0A3G8WEC6</accession>
<dbReference type="AlphaFoldDB" id="A0A3G8WEC6"/>
<protein>
    <recommendedName>
        <fullName evidence="3">WYL domain-containing protein</fullName>
    </recommendedName>
</protein>
<evidence type="ECO:0000313" key="1">
    <source>
        <dbReference type="EMBL" id="AZI19485.1"/>
    </source>
</evidence>
<reference evidence="2" key="1">
    <citation type="submission" date="2018-11" db="EMBL/GenBank/DDBJ databases">
        <title>Proposal to divide the Flavobacteriaceae and reorganize its genera based on Amino Acid Identity values calculated from whole genome sequences.</title>
        <authorList>
            <person name="Nicholson A.C."/>
            <person name="Gulvik C.A."/>
            <person name="Whitney A.M."/>
            <person name="Humrighouse B.W."/>
            <person name="Bell M."/>
            <person name="Holmes B."/>
            <person name="Steigerwalt A.B."/>
            <person name="Villarma A."/>
            <person name="Sheth M."/>
            <person name="Batra D."/>
            <person name="Pryor J."/>
            <person name="Bernardet J.-F."/>
            <person name="Hugo C."/>
            <person name="Kampfer P."/>
            <person name="Newman J.D."/>
            <person name="McQuiston J.R."/>
        </authorList>
    </citation>
    <scope>NUCLEOTIDE SEQUENCE [LARGE SCALE GENOMIC DNA]</scope>
    <source>
        <strain evidence="2">H4753</strain>
    </source>
</reference>
<evidence type="ECO:0000313" key="2">
    <source>
        <dbReference type="Proteomes" id="UP000282297"/>
    </source>
</evidence>
<gene>
    <name evidence="1" type="ORF">EIH08_01000</name>
</gene>
<name>A0A3G8WEC6_9FLAO</name>
<dbReference type="EMBL" id="CP034171">
    <property type="protein sequence ID" value="AZI19485.1"/>
    <property type="molecule type" value="Genomic_DNA"/>
</dbReference>
<evidence type="ECO:0008006" key="3">
    <source>
        <dbReference type="Google" id="ProtNLM"/>
    </source>
</evidence>
<proteinExistence type="predicted"/>